<accession>A0A917D3F7</accession>
<sequence>MPSPVARRHAITVGLLVVVAAGCSSGDDQTNLNVREPETAATSPEITTAPAGVVSEAGTSVESMAFDPGSRTVAALTADGRTLLLQTSAGTDATPRTTSLPEAGNSVSAGRDGTVLVTTNSGVLQVDCASGAVRDLPVDGGAVSAVPFGDGLAVGNSSGAIHILDADGGVTETIDGLASVDALSAIDGQLTALDTKQTSVTSIDTDRGALGPALRAGEGATNLASSPDGRIAVADTADGELLVFTDDDLILRQRFPVAGSPFAVAYDTSSGIVWVTTTATNEVAGYDVSTGIGVETARFPTVRQPDSLAVDSQSGDLFVGSSDGQGIQRIQARSE</sequence>
<dbReference type="InterPro" id="IPR015943">
    <property type="entry name" value="WD40/YVTN_repeat-like_dom_sf"/>
</dbReference>
<dbReference type="PROSITE" id="PS51257">
    <property type="entry name" value="PROKAR_LIPOPROTEIN"/>
    <property type="match status" value="1"/>
</dbReference>
<protein>
    <submittedName>
        <fullName evidence="2">Conserved lipoprotein LppL</fullName>
    </submittedName>
</protein>
<dbReference type="Gene3D" id="2.120.10.30">
    <property type="entry name" value="TolB, C-terminal domain"/>
    <property type="match status" value="1"/>
</dbReference>
<keyword evidence="3" id="KW-1185">Reference proteome</keyword>
<dbReference type="RefSeq" id="WP_188545078.1">
    <property type="nucleotide sequence ID" value="NZ_BMCU01000002.1"/>
</dbReference>
<feature type="compositionally biased region" description="Polar residues" evidence="1">
    <location>
        <begin position="86"/>
        <end position="108"/>
    </location>
</feature>
<dbReference type="EMBL" id="BMCU01000002">
    <property type="protein sequence ID" value="GGG09949.1"/>
    <property type="molecule type" value="Genomic_DNA"/>
</dbReference>
<evidence type="ECO:0000313" key="2">
    <source>
        <dbReference type="EMBL" id="GGG09949.1"/>
    </source>
</evidence>
<organism evidence="2 3">
    <name type="scientific">Rhodococcoides trifolii</name>
    <dbReference type="NCBI Taxonomy" id="908250"/>
    <lineage>
        <taxon>Bacteria</taxon>
        <taxon>Bacillati</taxon>
        <taxon>Actinomycetota</taxon>
        <taxon>Actinomycetes</taxon>
        <taxon>Mycobacteriales</taxon>
        <taxon>Nocardiaceae</taxon>
        <taxon>Rhodococcoides</taxon>
    </lineage>
</organism>
<dbReference type="Proteomes" id="UP000654257">
    <property type="component" value="Unassembled WGS sequence"/>
</dbReference>
<reference evidence="2" key="2">
    <citation type="submission" date="2020-09" db="EMBL/GenBank/DDBJ databases">
        <authorList>
            <person name="Sun Q."/>
            <person name="Sedlacek I."/>
        </authorList>
    </citation>
    <scope>NUCLEOTIDE SEQUENCE</scope>
    <source>
        <strain evidence="2">CCM 7905</strain>
    </source>
</reference>
<feature type="region of interest" description="Disordered" evidence="1">
    <location>
        <begin position="86"/>
        <end position="111"/>
    </location>
</feature>
<proteinExistence type="predicted"/>
<gene>
    <name evidence="2" type="ORF">GCM10007304_25050</name>
</gene>
<reference evidence="2" key="1">
    <citation type="journal article" date="2014" name="Int. J. Syst. Evol. Microbiol.">
        <title>Complete genome sequence of Corynebacterium casei LMG S-19264T (=DSM 44701T), isolated from a smear-ripened cheese.</title>
        <authorList>
            <consortium name="US DOE Joint Genome Institute (JGI-PGF)"/>
            <person name="Walter F."/>
            <person name="Albersmeier A."/>
            <person name="Kalinowski J."/>
            <person name="Ruckert C."/>
        </authorList>
    </citation>
    <scope>NUCLEOTIDE SEQUENCE</scope>
    <source>
        <strain evidence="2">CCM 7905</strain>
    </source>
</reference>
<evidence type="ECO:0000313" key="3">
    <source>
        <dbReference type="Proteomes" id="UP000654257"/>
    </source>
</evidence>
<comment type="caution">
    <text evidence="2">The sequence shown here is derived from an EMBL/GenBank/DDBJ whole genome shotgun (WGS) entry which is preliminary data.</text>
</comment>
<dbReference type="SUPFAM" id="SSF101898">
    <property type="entry name" value="NHL repeat"/>
    <property type="match status" value="1"/>
</dbReference>
<dbReference type="InterPro" id="IPR011042">
    <property type="entry name" value="6-blade_b-propeller_TolB-like"/>
</dbReference>
<dbReference type="AlphaFoldDB" id="A0A917D3F7"/>
<name>A0A917D3F7_9NOCA</name>
<dbReference type="Gene3D" id="2.130.10.10">
    <property type="entry name" value="YVTN repeat-like/Quinoprotein amine dehydrogenase"/>
    <property type="match status" value="1"/>
</dbReference>
<keyword evidence="2" id="KW-0449">Lipoprotein</keyword>
<evidence type="ECO:0000256" key="1">
    <source>
        <dbReference type="SAM" id="MobiDB-lite"/>
    </source>
</evidence>